<sequence>MKRSVFLFWLYSNLTILCIPIVITMLVLFQSQHLLSSEVIRSNKALLNQVKQSLDNQFKDIKRMGLQLSLDPKVIKYVNQADFNNSQVKIDTLDLITSLRSYAASNGDINDLYVYMKKGHFGVTTSTMNQDELLFQLLHGGNKGITMKQWSDSMEKIYYGNFLQFADDDMVYMQSLPIQNASEAPATLVVTLNAERLKAAISNIQIAQAGSVLILDSTNKLLMTAGDSDHVSDIDFEQIRSAEGTFSQKWGKEEVTISYVSSVENEWKYVSIVPTKIYSAKVSQLRSWIYAGLFLCIFVGGPMSIWLTRRHYMPIRRMVDLVSPKVKSNLEGIGNEFSLLQSFMSENEALQVTANRTIQKQQDVLRSHFLARLLKGRVESGSALAQSMESFDLRFESNRFAVLLFHIGDYDALFNDNGSRDAESKLQYVYYIVTNITEELIGRKHTVFTTEVDGMIAFLVNIQNDDEARTKQDLIDIAQEAQTIIQGKFYIQLTIGISDIHPLLTGIPQGFDEALEALEYKFVIGPSQIIPFDRIKRPKNELYYPLDMERQLINHIRTGQYEEAMEAVSELIVTNVSDGTLSLQLGKLLMFELIGTILKAIEHLDQGPNELAVEKHALIKQLTQCESFVEIEDEIYKFLKTVCDYVDSKKKSHNTNLKDQVLSYIDEHLADMDLSLTSLSLKFEVNAPYLSRFIKEQSGETFIDYVNKQRVQLAKQLMTETDDTITDITQKVGFSNSNTFIRVFKRYEGITPGQFRKGDQP</sequence>
<dbReference type="SMART" id="SM00342">
    <property type="entry name" value="HTH_ARAC"/>
    <property type="match status" value="1"/>
</dbReference>
<protein>
    <submittedName>
        <fullName evidence="6">Helix-turn-helix domain-containing protein</fullName>
    </submittedName>
</protein>
<keyword evidence="2" id="KW-0238">DNA-binding</keyword>
<feature type="transmembrane region" description="Helical" evidence="4">
    <location>
        <begin position="7"/>
        <end position="29"/>
    </location>
</feature>
<dbReference type="EMBL" id="WHOC01000076">
    <property type="protein sequence ID" value="NOU87213.1"/>
    <property type="molecule type" value="Genomic_DNA"/>
</dbReference>
<dbReference type="InterPro" id="IPR020449">
    <property type="entry name" value="Tscrpt_reg_AraC-type_HTH"/>
</dbReference>
<dbReference type="InterPro" id="IPR018062">
    <property type="entry name" value="HTH_AraC-typ_CS"/>
</dbReference>
<dbReference type="InterPro" id="IPR018060">
    <property type="entry name" value="HTH_AraC"/>
</dbReference>
<dbReference type="InterPro" id="IPR041522">
    <property type="entry name" value="CdaR_GGDEF"/>
</dbReference>
<reference evidence="6 7" key="1">
    <citation type="submission" date="2019-10" db="EMBL/GenBank/DDBJ databases">
        <title>Description of Paenibacillus choica sp. nov.</title>
        <authorList>
            <person name="Carlier A."/>
            <person name="Qi S."/>
        </authorList>
    </citation>
    <scope>NUCLEOTIDE SEQUENCE [LARGE SCALE GENOMIC DNA]</scope>
    <source>
        <strain evidence="6 7">LMG 31460</strain>
    </source>
</reference>
<keyword evidence="4" id="KW-0472">Membrane</keyword>
<keyword evidence="7" id="KW-1185">Reference proteome</keyword>
<dbReference type="PANTHER" id="PTHR43280:SF28">
    <property type="entry name" value="HTH-TYPE TRANSCRIPTIONAL ACTIVATOR RHAS"/>
    <property type="match status" value="1"/>
</dbReference>
<dbReference type="Proteomes" id="UP000658690">
    <property type="component" value="Unassembled WGS sequence"/>
</dbReference>
<keyword evidence="4" id="KW-0812">Transmembrane</keyword>
<evidence type="ECO:0000256" key="4">
    <source>
        <dbReference type="SAM" id="Phobius"/>
    </source>
</evidence>
<dbReference type="Pfam" id="PF17853">
    <property type="entry name" value="GGDEF_2"/>
    <property type="match status" value="1"/>
</dbReference>
<dbReference type="RefSeq" id="WP_171690402.1">
    <property type="nucleotide sequence ID" value="NZ_WHOC01000076.1"/>
</dbReference>
<accession>A0ABX1Z1Y7</accession>
<dbReference type="PRINTS" id="PR00032">
    <property type="entry name" value="HTHARAC"/>
</dbReference>
<dbReference type="Pfam" id="PF12833">
    <property type="entry name" value="HTH_18"/>
    <property type="match status" value="1"/>
</dbReference>
<dbReference type="PANTHER" id="PTHR43280">
    <property type="entry name" value="ARAC-FAMILY TRANSCRIPTIONAL REGULATOR"/>
    <property type="match status" value="1"/>
</dbReference>
<keyword evidence="1" id="KW-0805">Transcription regulation</keyword>
<keyword evidence="4" id="KW-1133">Transmembrane helix</keyword>
<keyword evidence="3" id="KW-0804">Transcription</keyword>
<feature type="domain" description="HTH araC/xylS-type" evidence="5">
    <location>
        <begin position="659"/>
        <end position="758"/>
    </location>
</feature>
<evidence type="ECO:0000256" key="1">
    <source>
        <dbReference type="ARBA" id="ARBA00023015"/>
    </source>
</evidence>
<evidence type="ECO:0000313" key="7">
    <source>
        <dbReference type="Proteomes" id="UP000658690"/>
    </source>
</evidence>
<dbReference type="PROSITE" id="PS01124">
    <property type="entry name" value="HTH_ARAC_FAMILY_2"/>
    <property type="match status" value="1"/>
</dbReference>
<evidence type="ECO:0000256" key="3">
    <source>
        <dbReference type="ARBA" id="ARBA00023163"/>
    </source>
</evidence>
<dbReference type="Gene3D" id="1.10.10.60">
    <property type="entry name" value="Homeodomain-like"/>
    <property type="match status" value="2"/>
</dbReference>
<dbReference type="InterPro" id="IPR009057">
    <property type="entry name" value="Homeodomain-like_sf"/>
</dbReference>
<organism evidence="6 7">
    <name type="scientific">Paenibacillus germinis</name>
    <dbReference type="NCBI Taxonomy" id="2654979"/>
    <lineage>
        <taxon>Bacteria</taxon>
        <taxon>Bacillati</taxon>
        <taxon>Bacillota</taxon>
        <taxon>Bacilli</taxon>
        <taxon>Bacillales</taxon>
        <taxon>Paenibacillaceae</taxon>
        <taxon>Paenibacillus</taxon>
    </lineage>
</organism>
<evidence type="ECO:0000256" key="2">
    <source>
        <dbReference type="ARBA" id="ARBA00023125"/>
    </source>
</evidence>
<comment type="caution">
    <text evidence="6">The sequence shown here is derived from an EMBL/GenBank/DDBJ whole genome shotgun (WGS) entry which is preliminary data.</text>
</comment>
<proteinExistence type="predicted"/>
<evidence type="ECO:0000259" key="5">
    <source>
        <dbReference type="PROSITE" id="PS01124"/>
    </source>
</evidence>
<gene>
    <name evidence="6" type="ORF">GC102_15675</name>
</gene>
<dbReference type="PROSITE" id="PS00041">
    <property type="entry name" value="HTH_ARAC_FAMILY_1"/>
    <property type="match status" value="1"/>
</dbReference>
<name>A0ABX1Z1Y7_9BACL</name>
<dbReference type="SUPFAM" id="SSF46689">
    <property type="entry name" value="Homeodomain-like"/>
    <property type="match status" value="1"/>
</dbReference>
<dbReference type="Gene3D" id="3.30.450.20">
    <property type="entry name" value="PAS domain"/>
    <property type="match status" value="1"/>
</dbReference>
<evidence type="ECO:0000313" key="6">
    <source>
        <dbReference type="EMBL" id="NOU87213.1"/>
    </source>
</evidence>